<accession>A0A0G1QVL7</accession>
<comment type="subcellular location">
    <subcellularLocation>
        <location evidence="1">Cell membrane</location>
        <topology evidence="1">Multi-pass membrane protein</topology>
    </subcellularLocation>
</comment>
<feature type="transmembrane region" description="Helical" evidence="8">
    <location>
        <begin position="241"/>
        <end position="258"/>
    </location>
</feature>
<evidence type="ECO:0000259" key="10">
    <source>
        <dbReference type="Pfam" id="PF13231"/>
    </source>
</evidence>
<proteinExistence type="predicted"/>
<keyword evidence="7 8" id="KW-0472">Membrane</keyword>
<evidence type="ECO:0000256" key="5">
    <source>
        <dbReference type="ARBA" id="ARBA00022692"/>
    </source>
</evidence>
<evidence type="ECO:0000256" key="3">
    <source>
        <dbReference type="ARBA" id="ARBA00022676"/>
    </source>
</evidence>
<keyword evidence="4 11" id="KW-0808">Transferase</keyword>
<evidence type="ECO:0000313" key="11">
    <source>
        <dbReference type="EMBL" id="KKU49006.1"/>
    </source>
</evidence>
<reference evidence="11 12" key="1">
    <citation type="journal article" date="2015" name="Nature">
        <title>rRNA introns, odd ribosomes, and small enigmatic genomes across a large radiation of phyla.</title>
        <authorList>
            <person name="Brown C.T."/>
            <person name="Hug L.A."/>
            <person name="Thomas B.C."/>
            <person name="Sharon I."/>
            <person name="Castelle C.J."/>
            <person name="Singh A."/>
            <person name="Wilkins M.J."/>
            <person name="Williams K.H."/>
            <person name="Banfield J.F."/>
        </authorList>
    </citation>
    <scope>NUCLEOTIDE SEQUENCE [LARGE SCALE GENOMIC DNA]</scope>
</reference>
<dbReference type="EMBL" id="LCNE01000007">
    <property type="protein sequence ID" value="KKU49006.1"/>
    <property type="molecule type" value="Genomic_DNA"/>
</dbReference>
<protein>
    <submittedName>
        <fullName evidence="11">Glycosyl transferase family 39</fullName>
    </submittedName>
</protein>
<feature type="transmembrane region" description="Helical" evidence="8">
    <location>
        <begin position="83"/>
        <end position="104"/>
    </location>
</feature>
<name>A0A0G1QVL7_UNCKA</name>
<keyword evidence="6 8" id="KW-1133">Transmembrane helix</keyword>
<keyword evidence="5 8" id="KW-0812">Transmembrane</keyword>
<evidence type="ECO:0000256" key="4">
    <source>
        <dbReference type="ARBA" id="ARBA00022679"/>
    </source>
</evidence>
<dbReference type="GO" id="GO:0005886">
    <property type="term" value="C:plasma membrane"/>
    <property type="evidence" value="ECO:0007669"/>
    <property type="project" value="UniProtKB-SubCell"/>
</dbReference>
<dbReference type="AlphaFoldDB" id="A0A0G1QVL7"/>
<feature type="transmembrane region" description="Helical" evidence="8">
    <location>
        <begin position="49"/>
        <end position="71"/>
    </location>
</feature>
<dbReference type="GO" id="GO:0009103">
    <property type="term" value="P:lipopolysaccharide biosynthetic process"/>
    <property type="evidence" value="ECO:0007669"/>
    <property type="project" value="UniProtKB-ARBA"/>
</dbReference>
<dbReference type="PANTHER" id="PTHR33908:SF11">
    <property type="entry name" value="MEMBRANE PROTEIN"/>
    <property type="match status" value="1"/>
</dbReference>
<evidence type="ECO:0000256" key="7">
    <source>
        <dbReference type="ARBA" id="ARBA00023136"/>
    </source>
</evidence>
<dbReference type="InterPro" id="IPR050297">
    <property type="entry name" value="LipidA_mod_glycosyltrf_83"/>
</dbReference>
<feature type="transmembrane region" description="Helical" evidence="8">
    <location>
        <begin position="816"/>
        <end position="832"/>
    </location>
</feature>
<feature type="transmembrane region" description="Helical" evidence="8">
    <location>
        <begin position="7"/>
        <end position="37"/>
    </location>
</feature>
<feature type="domain" description="O-antigen ligase-related" evidence="9">
    <location>
        <begin position="225"/>
        <end position="380"/>
    </location>
</feature>
<keyword evidence="2" id="KW-1003">Cell membrane</keyword>
<feature type="transmembrane region" description="Helical" evidence="8">
    <location>
        <begin position="110"/>
        <end position="130"/>
    </location>
</feature>
<feature type="transmembrane region" description="Helical" evidence="8">
    <location>
        <begin position="783"/>
        <end position="804"/>
    </location>
</feature>
<feature type="transmembrane region" description="Helical" evidence="8">
    <location>
        <begin position="635"/>
        <end position="655"/>
    </location>
</feature>
<feature type="transmembrane region" description="Helical" evidence="8">
    <location>
        <begin position="195"/>
        <end position="213"/>
    </location>
</feature>
<sequence>MNLEILTLILLFISSLMLIFVNTRFSIFVLILLSVLLHKEFFSIFKWDVLPIRIFMLAFSLYILFFAIRSIKRKIFFQQIKNFVSDPFIFLLLGLLLFRSISLINSKNLFSSISLLGFFGTAVIFGIFLYKKFSNEPDKILNYIKFYIFVVFGLCMFAFAQLFVYLKFGFIFGALWNVPGHLPRLGATFWDVNHFGGLLASVLPILGIFILVSKKFSHKITYFFMFIPMLAILALTNSRSAWILAFVSFFVFVVLFLVQNIGKKGLLLALFGLTLVVSPLIYEYHIKSSPFRASVKQYLHYRIDSFDSHFLLLRGALQVFEKYPYIGGGYGSFFEQFSKTKVAPEYFGRDPAGLNVRVPAHTIWGEVFAETGIIGFSLFLLFFLFIIFSMIYISFKVSDKKEKLLIMSMASSVVGFAIAGIFYSYNSEFFWLILFFYFLYALGRYGGKINLNELLSKFLGSEILSLTLVLLLSLVLLFTALGKNHFIPWDEAIYAQVSKNMLLKGDLLAQQWVPEAMWFEKPPLYLWLVVAAMRVFGITELAARLPSAVFGFSTILLIYFFGKKLFGKTAGFLAALSLLTTFQYLYYARSAMLDVTMTFFLTLGLYFYVLALQTNNRRYWILSGLSGGFAVMTKSIVGFLGLPVIFINEFLLTFLGDVKIAKVRFTNYLYLLGAYSAVFLPWHAEMVRRYGSTFLKEYLGYHILTRATSGIEDKAKPLYWYFVVLKVSMRLWFVALLGAFPYSLFFAFVRRNRNYIFLLIWGLFMFLFFSVSKSKIVWYMIPVYPALSLIIGAAGSGLLHRFVYRINVGNKKLMKSLILYAVIMVSLVYFYVKRELVFVPDLTGPQAVLLQAKDKEFGKEVVVFADRIDRPLDVFYTEGPYETVDFSSLAEKMKYPKYTDRIIFITKESRFKSLSVTNPTMKLSLKEKEWVLGYKPSTHEVDLEKLKTVQTLVQRTQSNIDESVRKGYGIPAELILDLEQRKQEEALIKAQIVVGLESASSNQ</sequence>
<evidence type="ECO:0000256" key="1">
    <source>
        <dbReference type="ARBA" id="ARBA00004651"/>
    </source>
</evidence>
<feature type="transmembrane region" description="Helical" evidence="8">
    <location>
        <begin position="146"/>
        <end position="175"/>
    </location>
</feature>
<dbReference type="Pfam" id="PF04932">
    <property type="entry name" value="Wzy_C"/>
    <property type="match status" value="1"/>
</dbReference>
<keyword evidence="3" id="KW-0328">Glycosyltransferase</keyword>
<feature type="domain" description="Glycosyltransferase RgtA/B/C/D-like" evidence="10">
    <location>
        <begin position="521"/>
        <end position="672"/>
    </location>
</feature>
<feature type="transmembrane region" description="Helical" evidence="8">
    <location>
        <begin position="459"/>
        <end position="481"/>
    </location>
</feature>
<feature type="transmembrane region" description="Helical" evidence="8">
    <location>
        <begin position="404"/>
        <end position="423"/>
    </location>
</feature>
<feature type="transmembrane region" description="Helical" evidence="8">
    <location>
        <begin position="755"/>
        <end position="771"/>
    </location>
</feature>
<organism evidence="11 12">
    <name type="scientific">candidate division WWE3 bacterium GW2011_GWA2_46_9</name>
    <dbReference type="NCBI Taxonomy" id="1619111"/>
    <lineage>
        <taxon>Bacteria</taxon>
        <taxon>Katanobacteria</taxon>
    </lineage>
</organism>
<dbReference type="InterPro" id="IPR007016">
    <property type="entry name" value="O-antigen_ligase-rel_domated"/>
</dbReference>
<dbReference type="PANTHER" id="PTHR33908">
    <property type="entry name" value="MANNOSYLTRANSFERASE YKCB-RELATED"/>
    <property type="match status" value="1"/>
</dbReference>
<feature type="transmembrane region" description="Helical" evidence="8">
    <location>
        <begin position="595"/>
        <end position="615"/>
    </location>
</feature>
<dbReference type="Proteomes" id="UP000033946">
    <property type="component" value="Unassembled WGS sequence"/>
</dbReference>
<feature type="transmembrane region" description="Helical" evidence="8">
    <location>
        <begin position="373"/>
        <end position="392"/>
    </location>
</feature>
<evidence type="ECO:0000256" key="2">
    <source>
        <dbReference type="ARBA" id="ARBA00022475"/>
    </source>
</evidence>
<feature type="transmembrane region" description="Helical" evidence="8">
    <location>
        <begin position="572"/>
        <end position="588"/>
    </location>
</feature>
<feature type="transmembrane region" description="Helical" evidence="8">
    <location>
        <begin position="265"/>
        <end position="282"/>
    </location>
</feature>
<dbReference type="InterPro" id="IPR038731">
    <property type="entry name" value="RgtA/B/C-like"/>
</dbReference>
<evidence type="ECO:0000313" key="12">
    <source>
        <dbReference type="Proteomes" id="UP000033946"/>
    </source>
</evidence>
<feature type="transmembrane region" description="Helical" evidence="8">
    <location>
        <begin position="549"/>
        <end position="566"/>
    </location>
</feature>
<evidence type="ECO:0000256" key="8">
    <source>
        <dbReference type="SAM" id="Phobius"/>
    </source>
</evidence>
<evidence type="ECO:0000259" key="9">
    <source>
        <dbReference type="Pfam" id="PF04932"/>
    </source>
</evidence>
<dbReference type="GO" id="GO:0016763">
    <property type="term" value="F:pentosyltransferase activity"/>
    <property type="evidence" value="ECO:0007669"/>
    <property type="project" value="TreeGrafter"/>
</dbReference>
<feature type="transmembrane region" description="Helical" evidence="8">
    <location>
        <begin position="429"/>
        <end position="447"/>
    </location>
</feature>
<evidence type="ECO:0000256" key="6">
    <source>
        <dbReference type="ARBA" id="ARBA00022989"/>
    </source>
</evidence>
<feature type="transmembrane region" description="Helical" evidence="8">
    <location>
        <begin position="729"/>
        <end position="748"/>
    </location>
</feature>
<feature type="transmembrane region" description="Helical" evidence="8">
    <location>
        <begin position="220"/>
        <end position="235"/>
    </location>
</feature>
<comment type="caution">
    <text evidence="11">The sequence shown here is derived from an EMBL/GenBank/DDBJ whole genome shotgun (WGS) entry which is preliminary data.</text>
</comment>
<gene>
    <name evidence="11" type="ORF">UX69_C0007G0002</name>
</gene>
<dbReference type="Pfam" id="PF13231">
    <property type="entry name" value="PMT_2"/>
    <property type="match status" value="1"/>
</dbReference>